<dbReference type="Proteomes" id="UP001460888">
    <property type="component" value="Unassembled WGS sequence"/>
</dbReference>
<dbReference type="EMBL" id="APND01000005">
    <property type="protein sequence ID" value="MES1930497.1"/>
    <property type="molecule type" value="Genomic_DNA"/>
</dbReference>
<feature type="domain" description="Antitoxin Xre/MbcA/ParS-like toxin-binding" evidence="1">
    <location>
        <begin position="101"/>
        <end position="150"/>
    </location>
</feature>
<name>A0ABV2B3R2_9GAMM</name>
<dbReference type="InterPro" id="IPR024467">
    <property type="entry name" value="Xre/MbcA/ParS-like_toxin-bd"/>
</dbReference>
<evidence type="ECO:0000259" key="1">
    <source>
        <dbReference type="Pfam" id="PF09722"/>
    </source>
</evidence>
<accession>A0ABV2B3R2</accession>
<gene>
    <name evidence="2" type="ORF">SADO_14644</name>
</gene>
<dbReference type="NCBIfam" id="TIGR02293">
    <property type="entry name" value="TAS_TIGR02293"/>
    <property type="match status" value="1"/>
</dbReference>
<keyword evidence="3" id="KW-1185">Reference proteome</keyword>
<dbReference type="Pfam" id="PF09722">
    <property type="entry name" value="Xre_MbcA_ParS_C"/>
    <property type="match status" value="1"/>
</dbReference>
<sequence>MSAYRELRLNEQAIDLLGRERLTQLSARKLGQPAMVRDMVLKGLLVESAHYVCETSGVPRRLFDQVISRSTLRSASKRKSQRLSKRASEALLRLVRTIALAEEVFGDRERAIFWLTTPNPVFEEEAPITLVDTESGTDWVEQTLVRTMHGVCA</sequence>
<reference evidence="2 3" key="1">
    <citation type="submission" date="2013-03" db="EMBL/GenBank/DDBJ databases">
        <title>Salinisphaera dokdonensis CL-ES53 Genome Sequencing.</title>
        <authorList>
            <person name="Li C."/>
            <person name="Lai Q."/>
            <person name="Shao Z."/>
        </authorList>
    </citation>
    <scope>NUCLEOTIDE SEQUENCE [LARGE SCALE GENOMIC DNA]</scope>
    <source>
        <strain evidence="2 3">CL-ES53</strain>
    </source>
</reference>
<evidence type="ECO:0000313" key="2">
    <source>
        <dbReference type="EMBL" id="MES1930497.1"/>
    </source>
</evidence>
<dbReference type="RefSeq" id="WP_353112757.1">
    <property type="nucleotide sequence ID" value="NZ_APND01000005.1"/>
</dbReference>
<evidence type="ECO:0000313" key="3">
    <source>
        <dbReference type="Proteomes" id="UP001460888"/>
    </source>
</evidence>
<dbReference type="InterPro" id="IPR011979">
    <property type="entry name" value="Antitox_Xre"/>
</dbReference>
<proteinExistence type="predicted"/>
<comment type="caution">
    <text evidence="2">The sequence shown here is derived from an EMBL/GenBank/DDBJ whole genome shotgun (WGS) entry which is preliminary data.</text>
</comment>
<protein>
    <recommendedName>
        <fullName evidence="1">Antitoxin Xre/MbcA/ParS-like toxin-binding domain-containing protein</fullName>
    </recommendedName>
</protein>
<organism evidence="2 3">
    <name type="scientific">Salinisphaera dokdonensis CL-ES53</name>
    <dbReference type="NCBI Taxonomy" id="1304272"/>
    <lineage>
        <taxon>Bacteria</taxon>
        <taxon>Pseudomonadati</taxon>
        <taxon>Pseudomonadota</taxon>
        <taxon>Gammaproteobacteria</taxon>
        <taxon>Salinisphaerales</taxon>
        <taxon>Salinisphaeraceae</taxon>
        <taxon>Salinisphaera</taxon>
    </lineage>
</organism>